<evidence type="ECO:0000313" key="3">
    <source>
        <dbReference type="Proteomes" id="UP001165524"/>
    </source>
</evidence>
<feature type="signal peptide" evidence="1">
    <location>
        <begin position="1"/>
        <end position="26"/>
    </location>
</feature>
<organism evidence="2 3">
    <name type="scientific">Alcanivorax quisquiliarum</name>
    <dbReference type="NCBI Taxonomy" id="2933565"/>
    <lineage>
        <taxon>Bacteria</taxon>
        <taxon>Pseudomonadati</taxon>
        <taxon>Pseudomonadota</taxon>
        <taxon>Gammaproteobacteria</taxon>
        <taxon>Oceanospirillales</taxon>
        <taxon>Alcanivoracaceae</taxon>
        <taxon>Alcanivorax</taxon>
    </lineage>
</organism>
<protein>
    <recommendedName>
        <fullName evidence="4">Lipoprotein</fullName>
    </recommendedName>
</protein>
<sequence>MTILPRLITLALLTLGLAACTTIETAPVPALDEIPRQIPPAETDLSAWQVPPTLGSFHFQGEVSLDDQPLRLLRYRNSDGTLLDLVLFPFPGGWDTMTPGRAVAGQYGQQRQDMIERALRHGAQEVLPLMETLAGEASLAYPMARGRLLQHYSSRTLVTLMALTAVPPVFISAHITGPADQADPLDEILHQAVIDFADANASAGEQVTQQQGQ</sequence>
<dbReference type="EMBL" id="JALKII010000008">
    <property type="protein sequence ID" value="MCK0538384.1"/>
    <property type="molecule type" value="Genomic_DNA"/>
</dbReference>
<evidence type="ECO:0008006" key="4">
    <source>
        <dbReference type="Google" id="ProtNLM"/>
    </source>
</evidence>
<comment type="caution">
    <text evidence="2">The sequence shown here is derived from an EMBL/GenBank/DDBJ whole genome shotgun (WGS) entry which is preliminary data.</text>
</comment>
<gene>
    <name evidence="2" type="ORF">MU846_11740</name>
</gene>
<accession>A0ABT0E9A9</accession>
<name>A0ABT0E9A9_9GAMM</name>
<feature type="chain" id="PRO_5045130388" description="Lipoprotein" evidence="1">
    <location>
        <begin position="27"/>
        <end position="213"/>
    </location>
</feature>
<dbReference type="RefSeq" id="WP_246952943.1">
    <property type="nucleotide sequence ID" value="NZ_JALKII010000008.1"/>
</dbReference>
<dbReference type="Proteomes" id="UP001165524">
    <property type="component" value="Unassembled WGS sequence"/>
</dbReference>
<proteinExistence type="predicted"/>
<keyword evidence="1" id="KW-0732">Signal</keyword>
<keyword evidence="3" id="KW-1185">Reference proteome</keyword>
<evidence type="ECO:0000256" key="1">
    <source>
        <dbReference type="SAM" id="SignalP"/>
    </source>
</evidence>
<evidence type="ECO:0000313" key="2">
    <source>
        <dbReference type="EMBL" id="MCK0538384.1"/>
    </source>
</evidence>
<dbReference type="PROSITE" id="PS51257">
    <property type="entry name" value="PROKAR_LIPOPROTEIN"/>
    <property type="match status" value="1"/>
</dbReference>
<reference evidence="2" key="1">
    <citation type="submission" date="2022-04" db="EMBL/GenBank/DDBJ databases">
        <title>Alcanivorax sp. CY1518 draft genome sequence.</title>
        <authorList>
            <person name="Zhao G."/>
            <person name="An M."/>
        </authorList>
    </citation>
    <scope>NUCLEOTIDE SEQUENCE</scope>
    <source>
        <strain evidence="2">CY1518</strain>
    </source>
</reference>